<feature type="repeat" description="ANK" evidence="3">
    <location>
        <begin position="1029"/>
        <end position="1061"/>
    </location>
</feature>
<evidence type="ECO:0000259" key="5">
    <source>
        <dbReference type="Pfam" id="PF18738"/>
    </source>
</evidence>
<dbReference type="Pfam" id="PF18738">
    <property type="entry name" value="HEPN_DZIP3"/>
    <property type="match status" value="1"/>
</dbReference>
<dbReference type="GO" id="GO:0005737">
    <property type="term" value="C:cytoplasm"/>
    <property type="evidence" value="ECO:0007669"/>
    <property type="project" value="TreeGrafter"/>
</dbReference>
<keyword evidence="8" id="KW-1185">Reference proteome</keyword>
<dbReference type="GO" id="GO:0045087">
    <property type="term" value="P:innate immune response"/>
    <property type="evidence" value="ECO:0007669"/>
    <property type="project" value="TreeGrafter"/>
</dbReference>
<evidence type="ECO:0000313" key="8">
    <source>
        <dbReference type="Proteomes" id="UP000507470"/>
    </source>
</evidence>
<evidence type="ECO:0000259" key="6">
    <source>
        <dbReference type="Pfam" id="PF20720"/>
    </source>
</evidence>
<dbReference type="Pfam" id="PF20720">
    <property type="entry name" value="nSTAND3"/>
    <property type="match status" value="1"/>
</dbReference>
<dbReference type="InterPro" id="IPR049050">
    <property type="entry name" value="nSTAND3"/>
</dbReference>
<dbReference type="OrthoDB" id="7464126at2759"/>
<evidence type="ECO:0000256" key="4">
    <source>
        <dbReference type="SAM" id="Coils"/>
    </source>
</evidence>
<keyword evidence="2 3" id="KW-0040">ANK repeat</keyword>
<feature type="domain" description="Novel STAND NTPase 3" evidence="6">
    <location>
        <begin position="312"/>
        <end position="463"/>
    </location>
</feature>
<dbReference type="PROSITE" id="PS50088">
    <property type="entry name" value="ANK_REPEAT"/>
    <property type="match status" value="12"/>
</dbReference>
<feature type="repeat" description="ANK" evidence="3">
    <location>
        <begin position="1180"/>
        <end position="1212"/>
    </location>
</feature>
<feature type="repeat" description="ANK" evidence="3">
    <location>
        <begin position="1062"/>
        <end position="1094"/>
    </location>
</feature>
<dbReference type="Gene3D" id="1.25.40.20">
    <property type="entry name" value="Ankyrin repeat-containing domain"/>
    <property type="match status" value="6"/>
</dbReference>
<proteinExistence type="predicted"/>
<dbReference type="EMBL" id="CACVKT020009937">
    <property type="protein sequence ID" value="CAC5423968.1"/>
    <property type="molecule type" value="Genomic_DNA"/>
</dbReference>
<evidence type="ECO:0000256" key="1">
    <source>
        <dbReference type="ARBA" id="ARBA00022737"/>
    </source>
</evidence>
<accession>A0A6J8ETT1</accession>
<dbReference type="SUPFAM" id="SSF48403">
    <property type="entry name" value="Ankyrin repeat"/>
    <property type="match status" value="2"/>
</dbReference>
<dbReference type="InterPro" id="IPR036770">
    <property type="entry name" value="Ankyrin_rpt-contain_sf"/>
</dbReference>
<dbReference type="SMART" id="SM00248">
    <property type="entry name" value="ANK"/>
    <property type="match status" value="14"/>
</dbReference>
<feature type="repeat" description="ANK" evidence="3">
    <location>
        <begin position="930"/>
        <end position="962"/>
    </location>
</feature>
<evidence type="ECO:0000256" key="2">
    <source>
        <dbReference type="ARBA" id="ARBA00023043"/>
    </source>
</evidence>
<dbReference type="PROSITE" id="PS50297">
    <property type="entry name" value="ANK_REP_REGION"/>
    <property type="match status" value="10"/>
</dbReference>
<feature type="repeat" description="ANK" evidence="3">
    <location>
        <begin position="1095"/>
        <end position="1127"/>
    </location>
</feature>
<feature type="domain" description="DZIP3-like HEPN" evidence="5">
    <location>
        <begin position="36"/>
        <end position="176"/>
    </location>
</feature>
<dbReference type="InterPro" id="IPR027417">
    <property type="entry name" value="P-loop_NTPase"/>
</dbReference>
<dbReference type="Pfam" id="PF00023">
    <property type="entry name" value="Ank"/>
    <property type="match status" value="2"/>
</dbReference>
<feature type="repeat" description="ANK" evidence="3">
    <location>
        <begin position="996"/>
        <end position="1028"/>
    </location>
</feature>
<feature type="repeat" description="ANK" evidence="3">
    <location>
        <begin position="1213"/>
        <end position="1245"/>
    </location>
</feature>
<feature type="repeat" description="ANK" evidence="3">
    <location>
        <begin position="783"/>
        <end position="815"/>
    </location>
</feature>
<keyword evidence="1" id="KW-0677">Repeat</keyword>
<dbReference type="InterPro" id="IPR051631">
    <property type="entry name" value="Ankyrin-KH/SAM_domain"/>
</dbReference>
<evidence type="ECO:0000313" key="7">
    <source>
        <dbReference type="EMBL" id="CAC5423968.1"/>
    </source>
</evidence>
<sequence>MASLSIEEENYVRLALLLKGVTPRAVRSYFDREFPPTSLPSTLSTSHNTLLDLKVKRIINQAQWNLLIPRNGVPDSKTFDVTLMICLIRNLTSISPPINGFDSLPLPGETTPGSDLARIKCYRNKLAHHDSNKIDTAYSNTAWRDISDAVCRLGGQIMYQECQELKVKILDQSNQEIILEIQRSLDEMKELRQTINNLGMEHSNLTKSFIQLQTSHSTLQTEHFTVAENLIDLQTSHSNLQTSHSTLQTVHSTVTEKLIDIQTSTSTLQTSHSTLQTEHLKVMESLKDPVPWNIREQIDKQIKDWECKDKMFVSTRASDYVMECLNDNNCVTLTAPSGVGKSFIARHTALLLKNEGYRIIPVYIPTDVRTYYQPGKPTIFVIDDICGNFIADQYQIGNWKQLLPVINTVIADKSCKIIVSCRLQVYKDDKFNILLPFKSCECNLISNKLCLSYIEKNAIAKSYIGSSLYDIDKLSQKCDFFPLLCSLYKGGNNGDVEEFFKNPFNVYQNELDNLSRYGDEGILRICSLALCVIFDNQLEEEQWFEGKLTNEQKHIIEDICDACEINRITSKAKLKKALDTLDGTFICKQNGIYKTVHDKLFDFLAHYFGQKMIRCLIDHGDSDLVRERFVWEKSLDNKKSYIDFIIKIPDKYLESYLERFVKDWSAGMVSDVLSNINMEDSLFRQQLLQYLQKLDNFVQVALVNTKDTVRPKESCASGNTPLILTCYYGYTDMVQWLVHNDAVVNQCRDDGITGLVMASQNGHTVIVKLLLEKNHNVDLYDKNGCCPLRQASQNGHTDIVKLLFEKDPNVDLCDNDGYSPLCWASQEGHNDAVVNQCRDDGITGLVMASQNGHTVIVKLLLEKNHNVDLYDKNGCCPLRQASQNGHTDIVKLLFEKDPNVDLCDNDGYSPLCWASQEGHNDADVDQCRDDVITGLVMASQNGHTDIVKLLLEKNHNVDLCDKNGCSPLRQASQNGHTDIVTLLLEKNPNIDLCDKDSVSPLCWASFGGHTDIVFLLLEKNPNVDLCDKDGVSPLCWASYNGHADIVKLLLERNPNVDLCNKEGFTPLITACIRNNTSMVQLLMKHKPNINAQTYDGGNALFFSALNGNLEITRLLLKKNADCNISCCSKQFIIDTIKDHPTKTLEDEKQCYFDYLIENASSHVTDYVNKKPVDYVFDIEAGCSPLHIACFMDRIDIVCCLLDHNANINMTNEDGATPLFFACEVGHEDIVCLLLDKGADTQICRLDSKSPLQIATDNEHTSIVMIVTEHLKKKDKPSS</sequence>
<feature type="coiled-coil region" evidence="4">
    <location>
        <begin position="174"/>
        <end position="208"/>
    </location>
</feature>
<dbReference type="PANTHER" id="PTHR23206:SF7">
    <property type="entry name" value="PROTEIN KINASE DOMAIN-CONTAINING PROTEIN"/>
    <property type="match status" value="1"/>
</dbReference>
<protein>
    <submittedName>
        <fullName evidence="7">Uncharacterized protein</fullName>
    </submittedName>
</protein>
<gene>
    <name evidence="7" type="ORF">MCOR_55925</name>
</gene>
<feature type="repeat" description="ANK" evidence="3">
    <location>
        <begin position="873"/>
        <end position="905"/>
    </location>
</feature>
<keyword evidence="4" id="KW-0175">Coiled coil</keyword>
<feature type="repeat" description="ANK" evidence="3">
    <location>
        <begin position="750"/>
        <end position="782"/>
    </location>
</feature>
<dbReference type="Pfam" id="PF12796">
    <property type="entry name" value="Ank_2"/>
    <property type="match status" value="5"/>
</dbReference>
<name>A0A6J8ETT1_MYTCO</name>
<dbReference type="SUPFAM" id="SSF52540">
    <property type="entry name" value="P-loop containing nucleoside triphosphate hydrolases"/>
    <property type="match status" value="1"/>
</dbReference>
<dbReference type="InterPro" id="IPR002110">
    <property type="entry name" value="Ankyrin_rpt"/>
</dbReference>
<reference evidence="7 8" key="1">
    <citation type="submission" date="2020-06" db="EMBL/GenBank/DDBJ databases">
        <authorList>
            <person name="Li R."/>
            <person name="Bekaert M."/>
        </authorList>
    </citation>
    <scope>NUCLEOTIDE SEQUENCE [LARGE SCALE GENOMIC DNA]</scope>
    <source>
        <strain evidence="8">wild</strain>
    </source>
</reference>
<feature type="repeat" description="ANK" evidence="3">
    <location>
        <begin position="963"/>
        <end position="995"/>
    </location>
</feature>
<feature type="repeat" description="ANK" evidence="3">
    <location>
        <begin position="840"/>
        <end position="872"/>
    </location>
</feature>
<evidence type="ECO:0000256" key="3">
    <source>
        <dbReference type="PROSITE-ProRule" id="PRU00023"/>
    </source>
</evidence>
<dbReference type="InterPro" id="IPR041249">
    <property type="entry name" value="HEPN_DZIP3"/>
</dbReference>
<dbReference type="PANTHER" id="PTHR23206">
    <property type="entry name" value="MASK PROTEIN"/>
    <property type="match status" value="1"/>
</dbReference>
<organism evidence="7 8">
    <name type="scientific">Mytilus coruscus</name>
    <name type="common">Sea mussel</name>
    <dbReference type="NCBI Taxonomy" id="42192"/>
    <lineage>
        <taxon>Eukaryota</taxon>
        <taxon>Metazoa</taxon>
        <taxon>Spiralia</taxon>
        <taxon>Lophotrochozoa</taxon>
        <taxon>Mollusca</taxon>
        <taxon>Bivalvia</taxon>
        <taxon>Autobranchia</taxon>
        <taxon>Pteriomorphia</taxon>
        <taxon>Mytilida</taxon>
        <taxon>Mytiloidea</taxon>
        <taxon>Mytilidae</taxon>
        <taxon>Mytilinae</taxon>
        <taxon>Mytilus</taxon>
    </lineage>
</organism>
<dbReference type="Proteomes" id="UP000507470">
    <property type="component" value="Unassembled WGS sequence"/>
</dbReference>
<dbReference type="AlphaFoldDB" id="A0A6J8ETT1"/>